<dbReference type="InParanoid" id="K1PTE0"/>
<gene>
    <name evidence="1" type="ORF">CGI_10010928</name>
</gene>
<dbReference type="HOGENOM" id="CLU_2833669_0_0_1"/>
<proteinExistence type="predicted"/>
<protein>
    <submittedName>
        <fullName evidence="1">Uncharacterized protein</fullName>
    </submittedName>
</protein>
<organism evidence="1">
    <name type="scientific">Magallana gigas</name>
    <name type="common">Pacific oyster</name>
    <name type="synonym">Crassostrea gigas</name>
    <dbReference type="NCBI Taxonomy" id="29159"/>
    <lineage>
        <taxon>Eukaryota</taxon>
        <taxon>Metazoa</taxon>
        <taxon>Spiralia</taxon>
        <taxon>Lophotrochozoa</taxon>
        <taxon>Mollusca</taxon>
        <taxon>Bivalvia</taxon>
        <taxon>Autobranchia</taxon>
        <taxon>Pteriomorphia</taxon>
        <taxon>Ostreida</taxon>
        <taxon>Ostreoidea</taxon>
        <taxon>Ostreidae</taxon>
        <taxon>Magallana</taxon>
    </lineage>
</organism>
<dbReference type="AlphaFoldDB" id="K1PTE0"/>
<evidence type="ECO:0000313" key="1">
    <source>
        <dbReference type="EMBL" id="EKC24943.1"/>
    </source>
</evidence>
<name>K1PTE0_MAGGI</name>
<accession>K1PTE0</accession>
<sequence length="66" mass="7304">MVSLCTTNASYDAMWGKCSVPSRVSMNFMTSRLVGKQSSPGRHLLDTDRHTFTRTAKASPLQAKEL</sequence>
<dbReference type="EMBL" id="JH816645">
    <property type="protein sequence ID" value="EKC24943.1"/>
    <property type="molecule type" value="Genomic_DNA"/>
</dbReference>
<reference evidence="1" key="1">
    <citation type="journal article" date="2012" name="Nature">
        <title>The oyster genome reveals stress adaptation and complexity of shell formation.</title>
        <authorList>
            <person name="Zhang G."/>
            <person name="Fang X."/>
            <person name="Guo X."/>
            <person name="Li L."/>
            <person name="Luo R."/>
            <person name="Xu F."/>
            <person name="Yang P."/>
            <person name="Zhang L."/>
            <person name="Wang X."/>
            <person name="Qi H."/>
            <person name="Xiong Z."/>
            <person name="Que H."/>
            <person name="Xie Y."/>
            <person name="Holland P.W."/>
            <person name="Paps J."/>
            <person name="Zhu Y."/>
            <person name="Wu F."/>
            <person name="Chen Y."/>
            <person name="Wang J."/>
            <person name="Peng C."/>
            <person name="Meng J."/>
            <person name="Yang L."/>
            <person name="Liu J."/>
            <person name="Wen B."/>
            <person name="Zhang N."/>
            <person name="Huang Z."/>
            <person name="Zhu Q."/>
            <person name="Feng Y."/>
            <person name="Mount A."/>
            <person name="Hedgecock D."/>
            <person name="Xu Z."/>
            <person name="Liu Y."/>
            <person name="Domazet-Loso T."/>
            <person name="Du Y."/>
            <person name="Sun X."/>
            <person name="Zhang S."/>
            <person name="Liu B."/>
            <person name="Cheng P."/>
            <person name="Jiang X."/>
            <person name="Li J."/>
            <person name="Fan D."/>
            <person name="Wang W."/>
            <person name="Fu W."/>
            <person name="Wang T."/>
            <person name="Wang B."/>
            <person name="Zhang J."/>
            <person name="Peng Z."/>
            <person name="Li Y."/>
            <person name="Li N."/>
            <person name="Wang J."/>
            <person name="Chen M."/>
            <person name="He Y."/>
            <person name="Tan F."/>
            <person name="Song X."/>
            <person name="Zheng Q."/>
            <person name="Huang R."/>
            <person name="Yang H."/>
            <person name="Du X."/>
            <person name="Chen L."/>
            <person name="Yang M."/>
            <person name="Gaffney P.M."/>
            <person name="Wang S."/>
            <person name="Luo L."/>
            <person name="She Z."/>
            <person name="Ming Y."/>
            <person name="Huang W."/>
            <person name="Zhang S."/>
            <person name="Huang B."/>
            <person name="Zhang Y."/>
            <person name="Qu T."/>
            <person name="Ni P."/>
            <person name="Miao G."/>
            <person name="Wang J."/>
            <person name="Wang Q."/>
            <person name="Steinberg C.E."/>
            <person name="Wang H."/>
            <person name="Li N."/>
            <person name="Qian L."/>
            <person name="Zhang G."/>
            <person name="Li Y."/>
            <person name="Yang H."/>
            <person name="Liu X."/>
            <person name="Wang J."/>
            <person name="Yin Y."/>
            <person name="Wang J."/>
        </authorList>
    </citation>
    <scope>NUCLEOTIDE SEQUENCE [LARGE SCALE GENOMIC DNA]</scope>
    <source>
        <strain evidence="1">05x7-T-G4-1.051#20</strain>
    </source>
</reference>